<feature type="transmembrane region" description="Helical" evidence="1">
    <location>
        <begin position="28"/>
        <end position="46"/>
    </location>
</feature>
<name>A0A382NSM3_9ZZZZ</name>
<dbReference type="EMBL" id="UINC01102447">
    <property type="protein sequence ID" value="SVC64086.1"/>
    <property type="molecule type" value="Genomic_DNA"/>
</dbReference>
<keyword evidence="1" id="KW-0812">Transmembrane</keyword>
<evidence type="ECO:0000313" key="2">
    <source>
        <dbReference type="EMBL" id="SVC64086.1"/>
    </source>
</evidence>
<organism evidence="2">
    <name type="scientific">marine metagenome</name>
    <dbReference type="NCBI Taxonomy" id="408172"/>
    <lineage>
        <taxon>unclassified sequences</taxon>
        <taxon>metagenomes</taxon>
        <taxon>ecological metagenomes</taxon>
    </lineage>
</organism>
<gene>
    <name evidence="2" type="ORF">METZ01_LOCUS316940</name>
</gene>
<protein>
    <submittedName>
        <fullName evidence="2">Uncharacterized protein</fullName>
    </submittedName>
</protein>
<accession>A0A382NSM3</accession>
<reference evidence="2" key="1">
    <citation type="submission" date="2018-05" db="EMBL/GenBank/DDBJ databases">
        <authorList>
            <person name="Lanie J.A."/>
            <person name="Ng W.-L."/>
            <person name="Kazmierczak K.M."/>
            <person name="Andrzejewski T.M."/>
            <person name="Davidsen T.M."/>
            <person name="Wayne K.J."/>
            <person name="Tettelin H."/>
            <person name="Glass J.I."/>
            <person name="Rusch D."/>
            <person name="Podicherti R."/>
            <person name="Tsui H.-C.T."/>
            <person name="Winkler M.E."/>
        </authorList>
    </citation>
    <scope>NUCLEOTIDE SEQUENCE</scope>
</reference>
<keyword evidence="1" id="KW-0472">Membrane</keyword>
<keyword evidence="1" id="KW-1133">Transmembrane helix</keyword>
<proteinExistence type="predicted"/>
<sequence length="49" mass="5079">MLIKILGGILLTVGVLLAAKMLFGILAAVASVAFVGVLIWAGWRLLSKA</sequence>
<evidence type="ECO:0000256" key="1">
    <source>
        <dbReference type="SAM" id="Phobius"/>
    </source>
</evidence>
<dbReference type="AlphaFoldDB" id="A0A382NSM3"/>